<sequence>MNLFKQKEKAPSSISHILINKQKAKFPEPLISIRQLEEKDINEVRQLLHDHFNSLTLPAVIYWSIQHIYDLLVIVVINYIFFLDLKKIFYFLIIFLIYLYIRAKLEFLNHIRNDCPDLENLYKSYINVEGCNFWVAEVFDNNFGSASRTTCSDIHEREKVLLEQEEQEKMLCNEKGEQEVKNSDEENNSKYFKDASSKSGTFESGEESNEPKMLQKNSFNKSEDSSVSPNHSETEKNATTNGDHKNRDVSEVKNSEQSGTKRNVVSMRDLEECTSRNYNDIYYKMSNNSPSGGGGTGLSDVSDGLNTPQGEGDPLNDTRDAGRSDGTSEVGSTNGTDEKGEGKKSKGKNSKNEKHGKHGKNNQNSKCDEEEDKQKGNCTSSDTNHDSNGSNSRTVDHATDRQNNSHSGGEEKTKLLCSIGDIANKELIESRRTVPYRLNEIRKNIFQSKTNDDDDSTFRFVNRKIVGCVGIVPFKGDNSIAQLVRMVVKKDNRRMRIGSRLLTQLENFAHEQNYQELKVFTNNLNTDSLYFVKQNGFNLSQIVRRGLMRGDLLIWSKILNKDDFYKFNSSGTNQYVKSMNLGEY</sequence>
<dbReference type="PANTHER" id="PTHR13947:SF37">
    <property type="entry name" value="LD18367P"/>
    <property type="match status" value="1"/>
</dbReference>
<evidence type="ECO:0000256" key="2">
    <source>
        <dbReference type="SAM" id="MobiDB-lite"/>
    </source>
</evidence>
<feature type="transmembrane region" description="Helical" evidence="3">
    <location>
        <begin position="60"/>
        <end position="81"/>
    </location>
</feature>
<keyword evidence="3" id="KW-1133">Transmembrane helix</keyword>
<feature type="compositionally biased region" description="Basic residues" evidence="2">
    <location>
        <begin position="345"/>
        <end position="360"/>
    </location>
</feature>
<dbReference type="eggNOG" id="ENOG502S35C">
    <property type="taxonomic scope" value="Eukaryota"/>
</dbReference>
<dbReference type="InterPro" id="IPR050769">
    <property type="entry name" value="NAT_camello-type"/>
</dbReference>
<evidence type="ECO:0000256" key="3">
    <source>
        <dbReference type="SAM" id="Phobius"/>
    </source>
</evidence>
<evidence type="ECO:0000256" key="1">
    <source>
        <dbReference type="ARBA" id="ARBA00022679"/>
    </source>
</evidence>
<name>K6V025_PLACD</name>
<evidence type="ECO:0000313" key="5">
    <source>
        <dbReference type="EMBL" id="GAB68345.1"/>
    </source>
</evidence>
<accession>K6V025</accession>
<feature type="domain" description="N-acetyltransferase" evidence="4">
    <location>
        <begin position="417"/>
        <end position="560"/>
    </location>
</feature>
<dbReference type="InterPro" id="IPR000182">
    <property type="entry name" value="GNAT_dom"/>
</dbReference>
<keyword evidence="6" id="KW-1185">Reference proteome</keyword>
<dbReference type="OrthoDB" id="41532at2759"/>
<dbReference type="PROSITE" id="PS51186">
    <property type="entry name" value="GNAT"/>
    <property type="match status" value="1"/>
</dbReference>
<dbReference type="GeneID" id="14694719"/>
<feature type="compositionally biased region" description="Basic and acidic residues" evidence="2">
    <location>
        <begin position="232"/>
        <end position="254"/>
    </location>
</feature>
<gene>
    <name evidence="5" type="ORF">PCYB_132200</name>
</gene>
<feature type="region of interest" description="Disordered" evidence="2">
    <location>
        <begin position="284"/>
        <end position="412"/>
    </location>
</feature>
<dbReference type="InterPro" id="IPR016181">
    <property type="entry name" value="Acyl_CoA_acyltransferase"/>
</dbReference>
<keyword evidence="3" id="KW-0812">Transmembrane</keyword>
<dbReference type="GO" id="GO:0008080">
    <property type="term" value="F:N-acetyltransferase activity"/>
    <property type="evidence" value="ECO:0007669"/>
    <property type="project" value="InterPro"/>
</dbReference>
<evidence type="ECO:0000313" key="6">
    <source>
        <dbReference type="Proteomes" id="UP000006319"/>
    </source>
</evidence>
<dbReference type="Gene3D" id="3.40.630.30">
    <property type="match status" value="1"/>
</dbReference>
<dbReference type="OMA" id="HDHFNSL"/>
<keyword evidence="3" id="KW-0472">Membrane</keyword>
<dbReference type="EMBL" id="DF157105">
    <property type="protein sequence ID" value="GAB68345.1"/>
    <property type="molecule type" value="Genomic_DNA"/>
</dbReference>
<proteinExistence type="predicted"/>
<feature type="compositionally biased region" description="Polar residues" evidence="2">
    <location>
        <begin position="325"/>
        <end position="335"/>
    </location>
</feature>
<dbReference type="SUPFAM" id="SSF55729">
    <property type="entry name" value="Acyl-CoA N-acyltransferases (Nat)"/>
    <property type="match status" value="1"/>
</dbReference>
<feature type="region of interest" description="Disordered" evidence="2">
    <location>
        <begin position="172"/>
        <end position="268"/>
    </location>
</feature>
<dbReference type="RefSeq" id="XP_004224292.1">
    <property type="nucleotide sequence ID" value="XM_004224244.1"/>
</dbReference>
<feature type="compositionally biased region" description="Basic and acidic residues" evidence="2">
    <location>
        <begin position="172"/>
        <end position="196"/>
    </location>
</feature>
<feature type="compositionally biased region" description="Polar residues" evidence="2">
    <location>
        <begin position="215"/>
        <end position="231"/>
    </location>
</feature>
<dbReference type="AlphaFoldDB" id="K6V025"/>
<dbReference type="VEuPathDB" id="PlasmoDB:PCYB_132200"/>
<dbReference type="KEGG" id="pcy:PCYB_132200"/>
<reference evidence="5 6" key="1">
    <citation type="journal article" date="2012" name="Nat. Genet.">
        <title>Plasmodium cynomolgi genome sequences provide insight into Plasmodium vivax and the monkey malaria clade.</title>
        <authorList>
            <person name="Tachibana S."/>
            <person name="Sullivan S.A."/>
            <person name="Kawai S."/>
            <person name="Nakamura S."/>
            <person name="Kim H.R."/>
            <person name="Goto N."/>
            <person name="Arisue N."/>
            <person name="Palacpac N.M.Q."/>
            <person name="Honma H."/>
            <person name="Yagi M."/>
            <person name="Tougan T."/>
            <person name="Katakai Y."/>
            <person name="Kaneko O."/>
            <person name="Mita T."/>
            <person name="Kita K."/>
            <person name="Yasutomi Y."/>
            <person name="Sutton P.L."/>
            <person name="Shakhbatyan R."/>
            <person name="Horii T."/>
            <person name="Yasunaga T."/>
            <person name="Barnwell J.W."/>
            <person name="Escalante A.A."/>
            <person name="Carlton J.M."/>
            <person name="Tanabe K."/>
        </authorList>
    </citation>
    <scope>NUCLEOTIDE SEQUENCE [LARGE SCALE GENOMIC DNA]</scope>
    <source>
        <strain evidence="5 6">B</strain>
    </source>
</reference>
<dbReference type="PANTHER" id="PTHR13947">
    <property type="entry name" value="GNAT FAMILY N-ACETYLTRANSFERASE"/>
    <property type="match status" value="1"/>
</dbReference>
<keyword evidence="1 5" id="KW-0808">Transferase</keyword>
<protein>
    <submittedName>
        <fullName evidence="5">N-acetyltransferase</fullName>
    </submittedName>
</protein>
<dbReference type="CDD" id="cd04301">
    <property type="entry name" value="NAT_SF"/>
    <property type="match status" value="1"/>
</dbReference>
<feature type="transmembrane region" description="Helical" evidence="3">
    <location>
        <begin position="88"/>
        <end position="105"/>
    </location>
</feature>
<dbReference type="Proteomes" id="UP000006319">
    <property type="component" value="Chromosome 13"/>
</dbReference>
<evidence type="ECO:0000259" key="4">
    <source>
        <dbReference type="PROSITE" id="PS51186"/>
    </source>
</evidence>
<dbReference type="Pfam" id="PF00583">
    <property type="entry name" value="Acetyltransf_1"/>
    <property type="match status" value="1"/>
</dbReference>
<organism evidence="5 6">
    <name type="scientific">Plasmodium cynomolgi (strain B)</name>
    <dbReference type="NCBI Taxonomy" id="1120755"/>
    <lineage>
        <taxon>Eukaryota</taxon>
        <taxon>Sar</taxon>
        <taxon>Alveolata</taxon>
        <taxon>Apicomplexa</taxon>
        <taxon>Aconoidasida</taxon>
        <taxon>Haemosporida</taxon>
        <taxon>Plasmodiidae</taxon>
        <taxon>Plasmodium</taxon>
        <taxon>Plasmodium (Plasmodium)</taxon>
    </lineage>
</organism>
<dbReference type="PhylomeDB" id="K6V025"/>
<feature type="compositionally biased region" description="Polar residues" evidence="2">
    <location>
        <begin position="376"/>
        <end position="393"/>
    </location>
</feature>